<name>A0AAU9P1I5_9ASTR</name>
<keyword evidence="2" id="KW-1185">Reference proteome</keyword>
<comment type="caution">
    <text evidence="1">The sequence shown here is derived from an EMBL/GenBank/DDBJ whole genome shotgun (WGS) entry which is preliminary data.</text>
</comment>
<organism evidence="1 2">
    <name type="scientific">Lactuca virosa</name>
    <dbReference type="NCBI Taxonomy" id="75947"/>
    <lineage>
        <taxon>Eukaryota</taxon>
        <taxon>Viridiplantae</taxon>
        <taxon>Streptophyta</taxon>
        <taxon>Embryophyta</taxon>
        <taxon>Tracheophyta</taxon>
        <taxon>Spermatophyta</taxon>
        <taxon>Magnoliopsida</taxon>
        <taxon>eudicotyledons</taxon>
        <taxon>Gunneridae</taxon>
        <taxon>Pentapetalae</taxon>
        <taxon>asterids</taxon>
        <taxon>campanulids</taxon>
        <taxon>Asterales</taxon>
        <taxon>Asteraceae</taxon>
        <taxon>Cichorioideae</taxon>
        <taxon>Cichorieae</taxon>
        <taxon>Lactucinae</taxon>
        <taxon>Lactuca</taxon>
    </lineage>
</organism>
<gene>
    <name evidence="1" type="ORF">LVIROSA_LOCUS29990</name>
</gene>
<proteinExistence type="predicted"/>
<evidence type="ECO:0000313" key="2">
    <source>
        <dbReference type="Proteomes" id="UP001157418"/>
    </source>
</evidence>
<dbReference type="AlphaFoldDB" id="A0AAU9P1I5"/>
<accession>A0AAU9P1I5</accession>
<dbReference type="EMBL" id="CAKMRJ010005523">
    <property type="protein sequence ID" value="CAH1444127.1"/>
    <property type="molecule type" value="Genomic_DNA"/>
</dbReference>
<reference evidence="1 2" key="1">
    <citation type="submission" date="2022-01" db="EMBL/GenBank/DDBJ databases">
        <authorList>
            <person name="Xiong W."/>
            <person name="Schranz E."/>
        </authorList>
    </citation>
    <scope>NUCLEOTIDE SEQUENCE [LARGE SCALE GENOMIC DNA]</scope>
</reference>
<dbReference type="Proteomes" id="UP001157418">
    <property type="component" value="Unassembled WGS sequence"/>
</dbReference>
<protein>
    <submittedName>
        <fullName evidence="1">Uncharacterized protein</fullName>
    </submittedName>
</protein>
<sequence>MCVVGSCRSCDLLREKLDEACQVITRAEDILANVNRKKSKLYDGISSLHDRYLSFEENLCTFEGVKLVGEEVLFESGKHHVKLRDRFHVASERIVPLETQRSLLEANYEVFLRENHVLRA</sequence>
<evidence type="ECO:0000313" key="1">
    <source>
        <dbReference type="EMBL" id="CAH1444127.1"/>
    </source>
</evidence>